<reference evidence="1 2" key="1">
    <citation type="journal article" date="2014" name="Agronomy (Basel)">
        <title>A Draft Genome Sequence for Ensete ventricosum, the Drought-Tolerant Tree Against Hunger.</title>
        <authorList>
            <person name="Harrison J."/>
            <person name="Moore K.A."/>
            <person name="Paszkiewicz K."/>
            <person name="Jones T."/>
            <person name="Grant M."/>
            <person name="Ambacheew D."/>
            <person name="Muzemil S."/>
            <person name="Studholme D.J."/>
        </authorList>
    </citation>
    <scope>NUCLEOTIDE SEQUENCE [LARGE SCALE GENOMIC DNA]</scope>
</reference>
<accession>A0A426ZVQ2</accession>
<dbReference type="AlphaFoldDB" id="A0A426ZVQ2"/>
<evidence type="ECO:0000313" key="2">
    <source>
        <dbReference type="Proteomes" id="UP000287651"/>
    </source>
</evidence>
<proteinExistence type="predicted"/>
<comment type="caution">
    <text evidence="1">The sequence shown here is derived from an EMBL/GenBank/DDBJ whole genome shotgun (WGS) entry which is preliminary data.</text>
</comment>
<sequence>MAPAATAIASPTASSSVAHSFCSSCPALDPSLHRCHRCAPPLCLIMIEFDLQPTVPSRANSALLLLSQPLLAGCLTAAPSSSPAAAPLVISTAIINRPLTLLLLPPSPIAVLAFITISPGEILLSAARQHRRLLPRQSTPTLSVLHSTVQRQLMLHPFCCACPMPDLLSAMLAPSFSARLTWLPKSTVVRPSPQLTT</sequence>
<protein>
    <submittedName>
        <fullName evidence="1">Uncharacterized protein</fullName>
    </submittedName>
</protein>
<organism evidence="1 2">
    <name type="scientific">Ensete ventricosum</name>
    <name type="common">Abyssinian banana</name>
    <name type="synonym">Musa ensete</name>
    <dbReference type="NCBI Taxonomy" id="4639"/>
    <lineage>
        <taxon>Eukaryota</taxon>
        <taxon>Viridiplantae</taxon>
        <taxon>Streptophyta</taxon>
        <taxon>Embryophyta</taxon>
        <taxon>Tracheophyta</taxon>
        <taxon>Spermatophyta</taxon>
        <taxon>Magnoliopsida</taxon>
        <taxon>Liliopsida</taxon>
        <taxon>Zingiberales</taxon>
        <taxon>Musaceae</taxon>
        <taxon>Ensete</taxon>
    </lineage>
</organism>
<dbReference type="Proteomes" id="UP000287651">
    <property type="component" value="Unassembled WGS sequence"/>
</dbReference>
<gene>
    <name evidence="1" type="ORF">B296_00011728</name>
</gene>
<name>A0A426ZVQ2_ENSVE</name>
<dbReference type="EMBL" id="AMZH03004820">
    <property type="protein sequence ID" value="RRT68064.1"/>
    <property type="molecule type" value="Genomic_DNA"/>
</dbReference>
<evidence type="ECO:0000313" key="1">
    <source>
        <dbReference type="EMBL" id="RRT68064.1"/>
    </source>
</evidence>